<evidence type="ECO:0000313" key="1">
    <source>
        <dbReference type="EMBL" id="KAJ3529517.1"/>
    </source>
</evidence>
<proteinExistence type="predicted"/>
<name>A0ACC1S0J0_9HYPO</name>
<sequence>MQRNFQTISRRNVLINMFLLFLFELLHGNTKAADRMLTSSVELLRQKKDQLVEEVNSKYPSQPQPLFTAASNDEGLDQAERILPRLQVFFSLNTPFFPLQRNCWSRLPTHPMPSSVPSVEADFVVFGGLWNSFITRAVIFVVKAMQQATTPPEDALSHKRLLNHRATFLRQLREWEKVIVQRCEKETNFVQQRTIKIFHIGQKVVFILLNSCLDPTEMSYDGFEPVFRDIMTMTHSLAEEVKPVSRIETVLDIYVLPVLNFVSQKCRNREIRQDALDTFEKMISGMGGWEARASLLARRKLMALEEQGRTLTGDIPADARYTWNEASWNESESALQVAFTKAIPDEFGVRGVVTMAINLSELEV</sequence>
<dbReference type="EMBL" id="JANRMS010001280">
    <property type="protein sequence ID" value="KAJ3529517.1"/>
    <property type="molecule type" value="Genomic_DNA"/>
</dbReference>
<comment type="caution">
    <text evidence="1">The sequence shown here is derived from an EMBL/GenBank/DDBJ whole genome shotgun (WGS) entry which is preliminary data.</text>
</comment>
<protein>
    <submittedName>
        <fullName evidence="1">Uncharacterized protein</fullName>
    </submittedName>
</protein>
<keyword evidence="2" id="KW-1185">Reference proteome</keyword>
<gene>
    <name evidence="1" type="ORF">NM208_g9723</name>
</gene>
<evidence type="ECO:0000313" key="2">
    <source>
        <dbReference type="Proteomes" id="UP001148629"/>
    </source>
</evidence>
<dbReference type="Proteomes" id="UP001148629">
    <property type="component" value="Unassembled WGS sequence"/>
</dbReference>
<accession>A0ACC1S0J0</accession>
<reference evidence="1" key="1">
    <citation type="submission" date="2022-08" db="EMBL/GenBank/DDBJ databases">
        <title>Genome Sequence of Fusarium decemcellulare.</title>
        <authorList>
            <person name="Buettner E."/>
        </authorList>
    </citation>
    <scope>NUCLEOTIDE SEQUENCE</scope>
    <source>
        <strain evidence="1">Babe19</strain>
    </source>
</reference>
<organism evidence="1 2">
    <name type="scientific">Fusarium decemcellulare</name>
    <dbReference type="NCBI Taxonomy" id="57161"/>
    <lineage>
        <taxon>Eukaryota</taxon>
        <taxon>Fungi</taxon>
        <taxon>Dikarya</taxon>
        <taxon>Ascomycota</taxon>
        <taxon>Pezizomycotina</taxon>
        <taxon>Sordariomycetes</taxon>
        <taxon>Hypocreomycetidae</taxon>
        <taxon>Hypocreales</taxon>
        <taxon>Nectriaceae</taxon>
        <taxon>Fusarium</taxon>
        <taxon>Fusarium decemcellulare species complex</taxon>
    </lineage>
</organism>